<dbReference type="OrthoDB" id="5290825at2759"/>
<evidence type="ECO:0000256" key="9">
    <source>
        <dbReference type="SAM" id="MobiDB-lite"/>
    </source>
</evidence>
<feature type="transmembrane region" description="Helical" evidence="10">
    <location>
        <begin position="937"/>
        <end position="957"/>
    </location>
</feature>
<dbReference type="GO" id="GO:0005975">
    <property type="term" value="P:carbohydrate metabolic process"/>
    <property type="evidence" value="ECO:0007669"/>
    <property type="project" value="InterPro"/>
</dbReference>
<feature type="region of interest" description="Disordered" evidence="9">
    <location>
        <begin position="1"/>
        <end position="27"/>
    </location>
</feature>
<feature type="transmembrane region" description="Helical" evidence="10">
    <location>
        <begin position="431"/>
        <end position="449"/>
    </location>
</feature>
<dbReference type="GO" id="GO:0005886">
    <property type="term" value="C:plasma membrane"/>
    <property type="evidence" value="ECO:0007669"/>
    <property type="project" value="UniProtKB-SubCell"/>
</dbReference>
<protein>
    <submittedName>
        <fullName evidence="13">Sugar transporter</fullName>
    </submittedName>
</protein>
<keyword evidence="4" id="KW-0813">Transport</keyword>
<feature type="transmembrane region" description="Helical" evidence="10">
    <location>
        <begin position="461"/>
        <end position="479"/>
    </location>
</feature>
<dbReference type="Pfam" id="PF00722">
    <property type="entry name" value="Glyco_hydro_16"/>
    <property type="match status" value="1"/>
</dbReference>
<dbReference type="GO" id="GO:0004553">
    <property type="term" value="F:hydrolase activity, hydrolyzing O-glycosyl compounds"/>
    <property type="evidence" value="ECO:0007669"/>
    <property type="project" value="InterPro"/>
</dbReference>
<dbReference type="Pfam" id="PF00083">
    <property type="entry name" value="Sugar_tr"/>
    <property type="match status" value="1"/>
</dbReference>
<feature type="compositionally biased region" description="Polar residues" evidence="9">
    <location>
        <begin position="12"/>
        <end position="21"/>
    </location>
</feature>
<dbReference type="Gene3D" id="2.60.120.200">
    <property type="match status" value="1"/>
</dbReference>
<evidence type="ECO:0000256" key="10">
    <source>
        <dbReference type="SAM" id="Phobius"/>
    </source>
</evidence>
<feature type="transmembrane region" description="Helical" evidence="10">
    <location>
        <begin position="110"/>
        <end position="128"/>
    </location>
</feature>
<dbReference type="VEuPathDB" id="FungiDB:AO090005001311"/>
<dbReference type="Proteomes" id="UP000190312">
    <property type="component" value="Unassembled WGS sequence"/>
</dbReference>
<dbReference type="PROSITE" id="PS51762">
    <property type="entry name" value="GH16_2"/>
    <property type="match status" value="1"/>
</dbReference>
<evidence type="ECO:0000313" key="14">
    <source>
        <dbReference type="Proteomes" id="UP000190312"/>
    </source>
</evidence>
<evidence type="ECO:0000256" key="3">
    <source>
        <dbReference type="ARBA" id="ARBA00010992"/>
    </source>
</evidence>
<feature type="region of interest" description="Disordered" evidence="9">
    <location>
        <begin position="970"/>
        <end position="989"/>
    </location>
</feature>
<name>A0A1S9E1G8_ASPOZ</name>
<evidence type="ECO:0000256" key="5">
    <source>
        <dbReference type="ARBA" id="ARBA00022475"/>
    </source>
</evidence>
<dbReference type="PROSITE" id="PS00217">
    <property type="entry name" value="SUGAR_TRANSPORT_2"/>
    <property type="match status" value="1"/>
</dbReference>
<keyword evidence="7 10" id="KW-1133">Transmembrane helix</keyword>
<dbReference type="GO" id="GO:0015798">
    <property type="term" value="P:myo-inositol transport"/>
    <property type="evidence" value="ECO:0007669"/>
    <property type="project" value="UniProtKB-ARBA"/>
</dbReference>
<dbReference type="PANTHER" id="PTHR48020:SF13">
    <property type="entry name" value="MAJOR FACILITATOR SUPERFAMILY (MFS) PROFILE DOMAIN-CONTAINING PROTEIN"/>
    <property type="match status" value="1"/>
</dbReference>
<dbReference type="VEuPathDB" id="FungiDB:AO090026000057"/>
<dbReference type="eggNOG" id="KOG0254">
    <property type="taxonomic scope" value="Eukaryota"/>
</dbReference>
<dbReference type="InterPro" id="IPR013320">
    <property type="entry name" value="ConA-like_dom_sf"/>
</dbReference>
<evidence type="ECO:0000313" key="13">
    <source>
        <dbReference type="EMBL" id="OOO15172.1"/>
    </source>
</evidence>
<keyword evidence="8 10" id="KW-0472">Membrane</keyword>
<reference evidence="13 14" key="1">
    <citation type="submission" date="2016-10" db="EMBL/GenBank/DDBJ databases">
        <title>Genome sequencing of Aspergillus oryzae BCC7051.</title>
        <authorList>
            <person name="Thammarongtham C."/>
            <person name="Vorapreeda T."/>
            <person name="Nookaew I."/>
            <person name="Srisuk T."/>
            <person name="Land M."/>
            <person name="Jeennor S."/>
            <person name="Laoteng K."/>
        </authorList>
    </citation>
    <scope>NUCLEOTIDE SEQUENCE [LARGE SCALE GENOMIC DNA]</scope>
    <source>
        <strain evidence="13 14">BCC7051</strain>
    </source>
</reference>
<dbReference type="InterPro" id="IPR050814">
    <property type="entry name" value="Myo-inositol_Transporter"/>
</dbReference>
<feature type="transmembrane region" description="Helical" evidence="10">
    <location>
        <begin position="244"/>
        <end position="267"/>
    </location>
</feature>
<evidence type="ECO:0000256" key="1">
    <source>
        <dbReference type="ARBA" id="ARBA00004141"/>
    </source>
</evidence>
<keyword evidence="5" id="KW-1003">Cell membrane</keyword>
<evidence type="ECO:0000259" key="11">
    <source>
        <dbReference type="PROSITE" id="PS50850"/>
    </source>
</evidence>
<comment type="caution">
    <text evidence="13">The sequence shown here is derived from an EMBL/GenBank/DDBJ whole genome shotgun (WGS) entry which is preliminary data.</text>
</comment>
<accession>A0A1S9E1G8</accession>
<keyword evidence="6 10" id="KW-0812">Transmembrane</keyword>
<dbReference type="EMBL" id="MKZY01000001">
    <property type="protein sequence ID" value="OOO15172.1"/>
    <property type="molecule type" value="Genomic_DNA"/>
</dbReference>
<dbReference type="SUPFAM" id="SSF49899">
    <property type="entry name" value="Concanavalin A-like lectins/glucanases"/>
    <property type="match status" value="1"/>
</dbReference>
<dbReference type="InterPro" id="IPR005829">
    <property type="entry name" value="Sugar_transporter_CS"/>
</dbReference>
<dbReference type="InterPro" id="IPR036259">
    <property type="entry name" value="MFS_trans_sf"/>
</dbReference>
<dbReference type="Gene3D" id="1.20.1250.20">
    <property type="entry name" value="MFS general substrate transporter like domains"/>
    <property type="match status" value="1"/>
</dbReference>
<comment type="similarity">
    <text evidence="3">Belongs to the major facilitator superfamily. Sugar transporter (TC 2.A.1.1) family.</text>
</comment>
<comment type="subcellular location">
    <subcellularLocation>
        <location evidence="2">Cell membrane</location>
        <topology evidence="2">Lipid-anchor</topology>
        <topology evidence="2">GPI-anchor</topology>
    </subcellularLocation>
    <subcellularLocation>
        <location evidence="1">Membrane</location>
        <topology evidence="1">Multi-pass membrane protein</topology>
    </subcellularLocation>
</comment>
<dbReference type="CDD" id="cd02183">
    <property type="entry name" value="GH16_fungal_CRH1_transglycosylase"/>
    <property type="match status" value="1"/>
</dbReference>
<feature type="transmembrane region" description="Helical" evidence="10">
    <location>
        <begin position="531"/>
        <end position="550"/>
    </location>
</feature>
<feature type="transmembrane region" description="Helical" evidence="10">
    <location>
        <begin position="273"/>
        <end position="296"/>
    </location>
</feature>
<dbReference type="SUPFAM" id="SSF103473">
    <property type="entry name" value="MFS general substrate transporter"/>
    <property type="match status" value="1"/>
</dbReference>
<evidence type="ECO:0000256" key="8">
    <source>
        <dbReference type="ARBA" id="ARBA00023136"/>
    </source>
</evidence>
<evidence type="ECO:0000256" key="6">
    <source>
        <dbReference type="ARBA" id="ARBA00022692"/>
    </source>
</evidence>
<feature type="transmembrane region" description="Helical" evidence="10">
    <location>
        <begin position="187"/>
        <end position="205"/>
    </location>
</feature>
<dbReference type="PROSITE" id="PS50850">
    <property type="entry name" value="MFS"/>
    <property type="match status" value="1"/>
</dbReference>
<feature type="transmembrane region" description="Helical" evidence="10">
    <location>
        <begin position="154"/>
        <end position="175"/>
    </location>
</feature>
<evidence type="ECO:0000256" key="7">
    <source>
        <dbReference type="ARBA" id="ARBA00022989"/>
    </source>
</evidence>
<feature type="transmembrane region" description="Helical" evidence="10">
    <location>
        <begin position="211"/>
        <end position="232"/>
    </location>
</feature>
<dbReference type="GO" id="GO:0015791">
    <property type="term" value="P:polyol transmembrane transport"/>
    <property type="evidence" value="ECO:0007669"/>
    <property type="project" value="UniProtKB-ARBA"/>
</dbReference>
<evidence type="ECO:0000256" key="2">
    <source>
        <dbReference type="ARBA" id="ARBA00004609"/>
    </source>
</evidence>
<dbReference type="InterPro" id="IPR005828">
    <property type="entry name" value="MFS_sugar_transport-like"/>
</dbReference>
<evidence type="ECO:0000259" key="12">
    <source>
        <dbReference type="PROSITE" id="PS51762"/>
    </source>
</evidence>
<sequence length="1006" mass="111943">MDEKTSLGATAHNETLTQATKSGLADPADRRESFALNLVENPLTRSSPEQAVLDARAFAESHQMAEHADLFGRAALVARDPQRFEMITELSEDERAALIYERDHKWHGPFMLWYSIALCAVGAATQGWDQTGSNGANLSFPQEFGLVGTARAEWIVGVINAIIFLTAGLIGAFIVDPLNHYLGRRGEIFVTACCLTATPIGSAFAKSWQGLFAARFVMGIGIGAKNATVPIYSAEMAPARIRGALVMFWQLWVVAGIFLGFCANVIVKDTGDISWRLQLGSAFIPSFILGAGIYFCPESPRWLMKHGKYASGFKSMLRLRAHPIIAARDFYYSWIIYEEELKEARGAGYFARMWDCFAVPRIRRANYGASTVMLAQQMCGINIISFYSSTIFEDVGYTSEQALYASLGYGAIQVVSTIPTLFLIDTKGRRTLTLATFPLMCIFLLAGGLSLLKDDGSRGEQIGPVVLFVYLFTICYSLGEGPVAFQYSAEVFPTIQREQGMAWAVCINNTFAGVLSLTFPRMRTVMTPTGAFGFYAGLNLIAWFMIFCFVRETKQLTLEELDQVFSVPTKDFIHHELTVWLPYFIKRHIFRRNIEKPPPIIAAADGPVLRITVTSETGSLRRIARRADSQPYYDDSNVFMRPFRYVGILSALARIAVADEQTECNPLNATCPADPALGTEHTWWFNSTLDEKLWNMTTGVPTYTSEGAEFSIKTENGSTLLQSNFYIFFGVMEAHVKMAKGAGIISSVILQSDDLDEIDWEWVGYNTSQVQSDFFGKGNTTTSDRGGYHAVANADTEFHNYTSYWDKDRLEWWIDNELVRTVNYSEPLTVYGKNYPQTPCRVKVSNWPVGIASQSIGNIEWGGGLVNWTNLPFTMTVQRIRVQDFHSGKEYTYSGNSGSYDSINVVSGNSTAKTEINKKPAKTLAQKWDDLGKAAHIGVYCGAAAAGVLIVAGIALWCVRQRRKGRLERGLAEGPPSTAKPIEMEDYKNRWRQSDWGHRGYQAVDQ</sequence>
<feature type="domain" description="Major facilitator superfamily (MFS) profile" evidence="11">
    <location>
        <begin position="115"/>
        <end position="554"/>
    </location>
</feature>
<dbReference type="GO" id="GO:0022857">
    <property type="term" value="F:transmembrane transporter activity"/>
    <property type="evidence" value="ECO:0007669"/>
    <property type="project" value="InterPro"/>
</dbReference>
<dbReference type="FunFam" id="1.20.1250.20:FF:000474">
    <property type="entry name" value="Sugar transporter, putative"/>
    <property type="match status" value="1"/>
</dbReference>
<dbReference type="NCBIfam" id="TIGR00879">
    <property type="entry name" value="SP"/>
    <property type="match status" value="1"/>
</dbReference>
<dbReference type="InterPro" id="IPR020846">
    <property type="entry name" value="MFS_dom"/>
</dbReference>
<dbReference type="InterPro" id="IPR000757">
    <property type="entry name" value="Beta-glucanase-like"/>
</dbReference>
<proteinExistence type="inferred from homology"/>
<dbReference type="InterPro" id="IPR003663">
    <property type="entry name" value="Sugar/inositol_transpt"/>
</dbReference>
<evidence type="ECO:0000256" key="4">
    <source>
        <dbReference type="ARBA" id="ARBA00022448"/>
    </source>
</evidence>
<organism evidence="13 14">
    <name type="scientific">Aspergillus oryzae</name>
    <name type="common">Yellow koji mold</name>
    <dbReference type="NCBI Taxonomy" id="5062"/>
    <lineage>
        <taxon>Eukaryota</taxon>
        <taxon>Fungi</taxon>
        <taxon>Dikarya</taxon>
        <taxon>Ascomycota</taxon>
        <taxon>Pezizomycotina</taxon>
        <taxon>Eurotiomycetes</taxon>
        <taxon>Eurotiomycetidae</taxon>
        <taxon>Eurotiales</taxon>
        <taxon>Aspergillaceae</taxon>
        <taxon>Aspergillus</taxon>
        <taxon>Aspergillus subgen. Circumdati</taxon>
    </lineage>
</organism>
<gene>
    <name evidence="13" type="ORF">OAory_01037670</name>
</gene>
<feature type="transmembrane region" description="Helical" evidence="10">
    <location>
        <begin position="371"/>
        <end position="390"/>
    </location>
</feature>
<keyword evidence="13" id="KW-0762">Sugar transport</keyword>
<dbReference type="PANTHER" id="PTHR48020">
    <property type="entry name" value="PROTON MYO-INOSITOL COTRANSPORTER"/>
    <property type="match status" value="1"/>
</dbReference>
<dbReference type="PRINTS" id="PR00171">
    <property type="entry name" value="SUGRTRNSPORT"/>
</dbReference>
<feature type="transmembrane region" description="Helical" evidence="10">
    <location>
        <begin position="402"/>
        <end position="424"/>
    </location>
</feature>
<dbReference type="AlphaFoldDB" id="A0A1S9E1G8"/>
<feature type="domain" description="GH16" evidence="12">
    <location>
        <begin position="625"/>
        <end position="877"/>
    </location>
</feature>